<dbReference type="EMBL" id="QSSX01000105">
    <property type="protein sequence ID" value="RGM15182.1"/>
    <property type="molecule type" value="Genomic_DNA"/>
</dbReference>
<dbReference type="Proteomes" id="UP000260808">
    <property type="component" value="Unassembled WGS sequence"/>
</dbReference>
<accession>A0A3E4USV6</accession>
<dbReference type="Proteomes" id="UP000285697">
    <property type="component" value="Unassembled WGS sequence"/>
</dbReference>
<evidence type="ECO:0000313" key="5">
    <source>
        <dbReference type="EMBL" id="RHG80348.1"/>
    </source>
</evidence>
<dbReference type="RefSeq" id="WP_004612715.1">
    <property type="nucleotide sequence ID" value="NZ_JAAIQY010000019.1"/>
</dbReference>
<dbReference type="EMBL" id="QRIS01000031">
    <property type="protein sequence ID" value="RHG80348.1"/>
    <property type="molecule type" value="Genomic_DNA"/>
</dbReference>
<evidence type="ECO:0000256" key="1">
    <source>
        <dbReference type="RuleBase" id="RU362001"/>
    </source>
</evidence>
<dbReference type="Proteomes" id="UP001297370">
    <property type="component" value="Unassembled WGS sequence"/>
</dbReference>
<comment type="similarity">
    <text evidence="1">Belongs to the WXG100 family.</text>
</comment>
<evidence type="ECO:0000313" key="8">
    <source>
        <dbReference type="Proteomes" id="UP000285697"/>
    </source>
</evidence>
<dbReference type="GeneID" id="42786531"/>
<dbReference type="InterPro" id="IPR010310">
    <property type="entry name" value="T7SS_ESAT-6-like"/>
</dbReference>
<comment type="caution">
    <text evidence="3">The sequence shown here is derived from an EMBL/GenBank/DDBJ whole genome shotgun (WGS) entry which is preliminary data.</text>
</comment>
<evidence type="ECO:0000313" key="2">
    <source>
        <dbReference type="EMBL" id="MCB5620032.1"/>
    </source>
</evidence>
<dbReference type="SUPFAM" id="SSF140453">
    <property type="entry name" value="EsxAB dimer-like"/>
    <property type="match status" value="1"/>
</dbReference>
<evidence type="ECO:0000313" key="3">
    <source>
        <dbReference type="EMBL" id="RGM15182.1"/>
    </source>
</evidence>
<reference evidence="6 7" key="1">
    <citation type="submission" date="2018-08" db="EMBL/GenBank/DDBJ databases">
        <title>A genome reference for cultivated species of the human gut microbiota.</title>
        <authorList>
            <person name="Zou Y."/>
            <person name="Xue W."/>
            <person name="Luo G."/>
        </authorList>
    </citation>
    <scope>NUCLEOTIDE SEQUENCE [LARGE SCALE GENOMIC DNA]</scope>
    <source>
        <strain evidence="5 7">AM21-18</strain>
        <strain evidence="4 8">AM22-7AC</strain>
        <strain evidence="3 6">TF01-20-2</strain>
    </source>
</reference>
<evidence type="ECO:0000313" key="4">
    <source>
        <dbReference type="EMBL" id="RHG17454.1"/>
    </source>
</evidence>
<dbReference type="Pfam" id="PF06013">
    <property type="entry name" value="WXG100"/>
    <property type="match status" value="1"/>
</dbReference>
<protein>
    <recommendedName>
        <fullName evidence="1">ESAT-6-like protein</fullName>
    </recommendedName>
</protein>
<evidence type="ECO:0000313" key="6">
    <source>
        <dbReference type="Proteomes" id="UP000260808"/>
    </source>
</evidence>
<organism evidence="3 6">
    <name type="scientific">Mediterraneibacter gnavus</name>
    <name type="common">Ruminococcus gnavus</name>
    <dbReference type="NCBI Taxonomy" id="33038"/>
    <lineage>
        <taxon>Bacteria</taxon>
        <taxon>Bacillati</taxon>
        <taxon>Bacillota</taxon>
        <taxon>Clostridia</taxon>
        <taxon>Lachnospirales</taxon>
        <taxon>Lachnospiraceae</taxon>
        <taxon>Mediterraneibacter</taxon>
    </lineage>
</organism>
<dbReference type="NCBIfam" id="TIGR03930">
    <property type="entry name" value="WXG100_ESAT6"/>
    <property type="match status" value="1"/>
</dbReference>
<name>A0A3E4USV6_MEDGN</name>
<gene>
    <name evidence="5" type="ORF">DW243_15010</name>
    <name evidence="4" type="ORF">DW270_11300</name>
    <name evidence="3" type="ORF">DXC31_18040</name>
    <name evidence="2" type="ORF">LIQ08_12865</name>
</gene>
<reference evidence="2" key="2">
    <citation type="submission" date="2021-10" db="EMBL/GenBank/DDBJ databases">
        <title>Collection of gut derived symbiotic bacterial strains cultured from healthy donors.</title>
        <authorList>
            <person name="Lin H."/>
            <person name="Littmann E."/>
            <person name="Claire K."/>
            <person name="Pamer E."/>
        </authorList>
    </citation>
    <scope>NUCLEOTIDE SEQUENCE</scope>
    <source>
        <strain evidence="2">MSK.23.18</strain>
    </source>
</reference>
<proteinExistence type="inferred from homology"/>
<dbReference type="EMBL" id="QRIA01000015">
    <property type="protein sequence ID" value="RHG17454.1"/>
    <property type="molecule type" value="Genomic_DNA"/>
</dbReference>
<evidence type="ECO:0000313" key="7">
    <source>
        <dbReference type="Proteomes" id="UP000283981"/>
    </source>
</evidence>
<dbReference type="InterPro" id="IPR036689">
    <property type="entry name" value="ESAT-6-like_sf"/>
</dbReference>
<sequence length="100" mass="11057">MADVNNIKLSPEQMEAKAAEFNTRCEEFNQVVSTMRNMVTSLCDEWAGHSSQAFYDQFQSLEPSFTATSDLITSIAQQLRDVSAAMQSIDQEIAGKIGAM</sequence>
<dbReference type="AlphaFoldDB" id="A0A3E4USV6"/>
<dbReference type="EMBL" id="JAJBOM010000019">
    <property type="protein sequence ID" value="MCB5620032.1"/>
    <property type="molecule type" value="Genomic_DNA"/>
</dbReference>
<dbReference type="Gene3D" id="1.10.287.1060">
    <property type="entry name" value="ESAT-6-like"/>
    <property type="match status" value="1"/>
</dbReference>
<dbReference type="Proteomes" id="UP000283981">
    <property type="component" value="Unassembled WGS sequence"/>
</dbReference>